<protein>
    <submittedName>
        <fullName evidence="1">Uncharacterized protein</fullName>
    </submittedName>
</protein>
<dbReference type="RefSeq" id="WP_036647444.1">
    <property type="nucleotide sequence ID" value="NZ_JQCR01000001.1"/>
</dbReference>
<dbReference type="OrthoDB" id="9973479at2"/>
<sequence>MSKKEEGKKMGMVLRKSSTFNPAALKRTSKSNDEILSVNEIRKILGFDKIEPIKITYADAQSLEENEDYFEGWYEDELRKFFGEK</sequence>
<reference evidence="1 2" key="2">
    <citation type="submission" date="2014-10" db="EMBL/GenBank/DDBJ databases">
        <title>Comparative genomics of the Paenibacillus odorifer group.</title>
        <authorList>
            <person name="Tsai Y.-C."/>
            <person name="Martin N."/>
            <person name="Korlach J."/>
            <person name="Wiedmann M."/>
        </authorList>
    </citation>
    <scope>NUCLEOTIDE SEQUENCE [LARGE SCALE GENOMIC DNA]</scope>
    <source>
        <strain evidence="1 2">DSM 18334</strain>
    </source>
</reference>
<gene>
    <name evidence="1" type="ORF">PWYN_01020</name>
</gene>
<evidence type="ECO:0000313" key="1">
    <source>
        <dbReference type="EMBL" id="KGE20792.1"/>
    </source>
</evidence>
<evidence type="ECO:0000313" key="2">
    <source>
        <dbReference type="Proteomes" id="UP000029734"/>
    </source>
</evidence>
<accession>A0A098MGW7</accession>
<dbReference type="eggNOG" id="ENOG502ZVBC">
    <property type="taxonomic scope" value="Bacteria"/>
</dbReference>
<reference evidence="1 2" key="1">
    <citation type="submission" date="2014-08" db="EMBL/GenBank/DDBJ databases">
        <authorList>
            <person name="den Bakker H.C."/>
        </authorList>
    </citation>
    <scope>NUCLEOTIDE SEQUENCE [LARGE SCALE GENOMIC DNA]</scope>
    <source>
        <strain evidence="1 2">DSM 18334</strain>
    </source>
</reference>
<name>A0A098MGW7_9BACL</name>
<dbReference type="Proteomes" id="UP000029734">
    <property type="component" value="Unassembled WGS sequence"/>
</dbReference>
<comment type="caution">
    <text evidence="1">The sequence shown here is derived from an EMBL/GenBank/DDBJ whole genome shotgun (WGS) entry which is preliminary data.</text>
</comment>
<dbReference type="AlphaFoldDB" id="A0A098MGW7"/>
<keyword evidence="2" id="KW-1185">Reference proteome</keyword>
<organism evidence="1 2">
    <name type="scientific">Paenibacillus wynnii</name>
    <dbReference type="NCBI Taxonomy" id="268407"/>
    <lineage>
        <taxon>Bacteria</taxon>
        <taxon>Bacillati</taxon>
        <taxon>Bacillota</taxon>
        <taxon>Bacilli</taxon>
        <taxon>Bacillales</taxon>
        <taxon>Paenibacillaceae</taxon>
        <taxon>Paenibacillus</taxon>
    </lineage>
</organism>
<proteinExistence type="predicted"/>
<dbReference type="EMBL" id="JQCR01000001">
    <property type="protein sequence ID" value="KGE20792.1"/>
    <property type="molecule type" value="Genomic_DNA"/>
</dbReference>